<dbReference type="PANTHER" id="PTHR34478:SF1">
    <property type="entry name" value="PROTEIN LEMA"/>
    <property type="match status" value="1"/>
</dbReference>
<evidence type="ECO:0000256" key="3">
    <source>
        <dbReference type="ARBA" id="ARBA00022692"/>
    </source>
</evidence>
<comment type="caution">
    <text evidence="7">The sequence shown here is derived from an EMBL/GenBank/DDBJ whole genome shotgun (WGS) entry which is preliminary data.</text>
</comment>
<gene>
    <name evidence="7" type="ORF">ACFSJU_12195</name>
</gene>
<dbReference type="Pfam" id="PF04011">
    <property type="entry name" value="LemA"/>
    <property type="match status" value="1"/>
</dbReference>
<comment type="subcellular location">
    <subcellularLocation>
        <location evidence="1">Membrane</location>
        <topology evidence="1">Single-pass membrane protein</topology>
    </subcellularLocation>
</comment>
<name>A0ABW4ZMT3_9SPHI</name>
<dbReference type="SUPFAM" id="SSF140478">
    <property type="entry name" value="LemA-like"/>
    <property type="match status" value="1"/>
</dbReference>
<dbReference type="Gene3D" id="1.20.1440.20">
    <property type="entry name" value="LemA-like domain"/>
    <property type="match status" value="1"/>
</dbReference>
<keyword evidence="8" id="KW-1185">Reference proteome</keyword>
<dbReference type="RefSeq" id="WP_255901322.1">
    <property type="nucleotide sequence ID" value="NZ_JAFMZO010000002.1"/>
</dbReference>
<comment type="similarity">
    <text evidence="2">Belongs to the LemA family.</text>
</comment>
<evidence type="ECO:0000256" key="1">
    <source>
        <dbReference type="ARBA" id="ARBA00004167"/>
    </source>
</evidence>
<organism evidence="7 8">
    <name type="scientific">Paradesertivirga mongoliensis</name>
    <dbReference type="NCBI Taxonomy" id="2100740"/>
    <lineage>
        <taxon>Bacteria</taxon>
        <taxon>Pseudomonadati</taxon>
        <taxon>Bacteroidota</taxon>
        <taxon>Sphingobacteriia</taxon>
        <taxon>Sphingobacteriales</taxon>
        <taxon>Sphingobacteriaceae</taxon>
        <taxon>Paradesertivirga</taxon>
    </lineage>
</organism>
<protein>
    <submittedName>
        <fullName evidence="7">LemA family protein</fullName>
    </submittedName>
</protein>
<evidence type="ECO:0000313" key="8">
    <source>
        <dbReference type="Proteomes" id="UP001597387"/>
    </source>
</evidence>
<evidence type="ECO:0000313" key="7">
    <source>
        <dbReference type="EMBL" id="MFD2163157.1"/>
    </source>
</evidence>
<feature type="transmembrane region" description="Helical" evidence="6">
    <location>
        <begin position="6"/>
        <end position="24"/>
    </location>
</feature>
<reference evidence="8" key="1">
    <citation type="journal article" date="2019" name="Int. J. Syst. Evol. Microbiol.">
        <title>The Global Catalogue of Microorganisms (GCM) 10K type strain sequencing project: providing services to taxonomists for standard genome sequencing and annotation.</title>
        <authorList>
            <consortium name="The Broad Institute Genomics Platform"/>
            <consortium name="The Broad Institute Genome Sequencing Center for Infectious Disease"/>
            <person name="Wu L."/>
            <person name="Ma J."/>
        </authorList>
    </citation>
    <scope>NUCLEOTIDE SEQUENCE [LARGE SCALE GENOMIC DNA]</scope>
    <source>
        <strain evidence="8">KCTC 42217</strain>
    </source>
</reference>
<dbReference type="EMBL" id="JBHUHZ010000002">
    <property type="protein sequence ID" value="MFD2163157.1"/>
    <property type="molecule type" value="Genomic_DNA"/>
</dbReference>
<evidence type="ECO:0000256" key="6">
    <source>
        <dbReference type="SAM" id="Phobius"/>
    </source>
</evidence>
<sequence>MMIPFLIVLGVLVLFGILLYNRLITKKNQVTNAFSTIDVMLKKRFDLLPNLVELVKQYMQHESSLLNSLTHLRTQAYSQDLPAEKKIALDADLTSGMRSVMLNAENYPDLKANTNFLNLQTAWTESEEQIAAARRNYNASVTDYNDAIMTFPGNIMAGMMNYKEESVISIPEEERRNISASDLFNRTNA</sequence>
<dbReference type="InterPro" id="IPR023353">
    <property type="entry name" value="LemA-like_dom_sf"/>
</dbReference>
<keyword evidence="4 6" id="KW-1133">Transmembrane helix</keyword>
<dbReference type="InterPro" id="IPR007156">
    <property type="entry name" value="MamQ_LemA"/>
</dbReference>
<accession>A0ABW4ZMT3</accession>
<evidence type="ECO:0000256" key="5">
    <source>
        <dbReference type="ARBA" id="ARBA00023136"/>
    </source>
</evidence>
<dbReference type="PANTHER" id="PTHR34478">
    <property type="entry name" value="PROTEIN LEMA"/>
    <property type="match status" value="1"/>
</dbReference>
<keyword evidence="5 6" id="KW-0472">Membrane</keyword>
<proteinExistence type="inferred from homology"/>
<keyword evidence="3 6" id="KW-0812">Transmembrane</keyword>
<evidence type="ECO:0000256" key="2">
    <source>
        <dbReference type="ARBA" id="ARBA00008854"/>
    </source>
</evidence>
<dbReference type="Proteomes" id="UP001597387">
    <property type="component" value="Unassembled WGS sequence"/>
</dbReference>
<evidence type="ECO:0000256" key="4">
    <source>
        <dbReference type="ARBA" id="ARBA00022989"/>
    </source>
</evidence>